<evidence type="ECO:0000256" key="6">
    <source>
        <dbReference type="ARBA" id="ARBA00022723"/>
    </source>
</evidence>
<evidence type="ECO:0000313" key="13">
    <source>
        <dbReference type="Proteomes" id="UP000230731"/>
    </source>
</evidence>
<comment type="caution">
    <text evidence="12">The sequence shown here is derived from an EMBL/GenBank/DDBJ whole genome shotgun (WGS) entry which is preliminary data.</text>
</comment>
<evidence type="ECO:0000256" key="8">
    <source>
        <dbReference type="ARBA" id="ARBA00022833"/>
    </source>
</evidence>
<dbReference type="Pfam" id="PF04199">
    <property type="entry name" value="Cyclase"/>
    <property type="match status" value="1"/>
</dbReference>
<protein>
    <recommendedName>
        <fullName evidence="5">Kynurenine formamidase</fullName>
        <ecNumber evidence="4">3.5.1.9</ecNumber>
    </recommendedName>
</protein>
<organism evidence="12 13">
    <name type="scientific">Candidatus Andersenbacteria bacterium CG10_big_fil_rev_8_21_14_0_10_54_11</name>
    <dbReference type="NCBI Taxonomy" id="1974485"/>
    <lineage>
        <taxon>Bacteria</taxon>
        <taxon>Candidatus Anderseniibacteriota</taxon>
    </lineage>
</organism>
<dbReference type="InterPro" id="IPR007325">
    <property type="entry name" value="KFase/CYL"/>
</dbReference>
<dbReference type="GO" id="GO:0046872">
    <property type="term" value="F:metal ion binding"/>
    <property type="evidence" value="ECO:0007669"/>
    <property type="project" value="UniProtKB-KW"/>
</dbReference>
<dbReference type="GO" id="GO:0004061">
    <property type="term" value="F:arylformamidase activity"/>
    <property type="evidence" value="ECO:0007669"/>
    <property type="project" value="UniProtKB-EC"/>
</dbReference>
<evidence type="ECO:0000256" key="5">
    <source>
        <dbReference type="ARBA" id="ARBA00014889"/>
    </source>
</evidence>
<dbReference type="SUPFAM" id="SSF102198">
    <property type="entry name" value="Putative cyclase"/>
    <property type="match status" value="1"/>
</dbReference>
<dbReference type="GO" id="GO:0019441">
    <property type="term" value="P:L-tryptophan catabolic process to kynurenine"/>
    <property type="evidence" value="ECO:0007669"/>
    <property type="project" value="InterPro"/>
</dbReference>
<evidence type="ECO:0000256" key="4">
    <source>
        <dbReference type="ARBA" id="ARBA00012930"/>
    </source>
</evidence>
<gene>
    <name evidence="12" type="ORF">COT71_00375</name>
</gene>
<evidence type="ECO:0000256" key="11">
    <source>
        <dbReference type="ARBA" id="ARBA00060547"/>
    </source>
</evidence>
<keyword evidence="9" id="KW-0823">Tryptophan catabolism</keyword>
<evidence type="ECO:0000256" key="1">
    <source>
        <dbReference type="ARBA" id="ARBA00001947"/>
    </source>
</evidence>
<evidence type="ECO:0000256" key="3">
    <source>
        <dbReference type="ARBA" id="ARBA00011738"/>
    </source>
</evidence>
<comment type="subunit">
    <text evidence="3">Homodimer.</text>
</comment>
<name>A0A2M6X0H3_9BACT</name>
<dbReference type="Proteomes" id="UP000230731">
    <property type="component" value="Unassembled WGS sequence"/>
</dbReference>
<dbReference type="FunFam" id="3.50.30.50:FF:000001">
    <property type="entry name" value="Kynurenine formamidase"/>
    <property type="match status" value="1"/>
</dbReference>
<evidence type="ECO:0000256" key="7">
    <source>
        <dbReference type="ARBA" id="ARBA00022801"/>
    </source>
</evidence>
<keyword evidence="8" id="KW-0862">Zinc</keyword>
<accession>A0A2M6X0H3</accession>
<proteinExistence type="predicted"/>
<comment type="function">
    <text evidence="2">Catalyzes the hydrolysis of N-formyl-L-kynurenine to L-kynurenine, the second step in the kynurenine pathway of tryptophan degradation.</text>
</comment>
<feature type="non-terminal residue" evidence="12">
    <location>
        <position position="198"/>
    </location>
</feature>
<dbReference type="EMBL" id="PEZP01000004">
    <property type="protein sequence ID" value="PIT98508.1"/>
    <property type="molecule type" value="Genomic_DNA"/>
</dbReference>
<evidence type="ECO:0000313" key="12">
    <source>
        <dbReference type="EMBL" id="PIT98508.1"/>
    </source>
</evidence>
<dbReference type="AlphaFoldDB" id="A0A2M6X0H3"/>
<keyword evidence="7" id="KW-0378">Hydrolase</keyword>
<keyword evidence="6" id="KW-0479">Metal-binding</keyword>
<sequence>MLIDITRTIHPGMAIYPNNAGVIFEQIQRVEEGKNALSRITLGSHTGTHIDAPAHIHAEAAGALAYPLEQMNGACEVVDVSQLDNVITASDIPPTRAERVLFKTRNSAGDSNEFADDFVALDDSAANELVRRGIKLVGLDALSIRKRGTKNRVHDTLLDNHVVILEGVWLAGARAGEYELLCLPLKIDLDGALARAVL</sequence>
<dbReference type="InterPro" id="IPR037175">
    <property type="entry name" value="KFase_sf"/>
</dbReference>
<reference evidence="13" key="1">
    <citation type="submission" date="2017-09" db="EMBL/GenBank/DDBJ databases">
        <title>Depth-based differentiation of microbial function through sediment-hosted aquifers and enrichment of novel symbionts in the deep terrestrial subsurface.</title>
        <authorList>
            <person name="Probst A.J."/>
            <person name="Ladd B."/>
            <person name="Jarett J.K."/>
            <person name="Geller-Mcgrath D.E."/>
            <person name="Sieber C.M.K."/>
            <person name="Emerson J.B."/>
            <person name="Anantharaman K."/>
            <person name="Thomas B.C."/>
            <person name="Malmstrom R."/>
            <person name="Stieglmeier M."/>
            <person name="Klingl A."/>
            <person name="Woyke T."/>
            <person name="Ryan C.M."/>
            <person name="Banfield J.F."/>
        </authorList>
    </citation>
    <scope>NUCLEOTIDE SEQUENCE [LARGE SCALE GENOMIC DNA]</scope>
</reference>
<comment type="catalytic activity">
    <reaction evidence="10">
        <text>N-formyl-L-kynurenine + H2O = L-kynurenine + formate + H(+)</text>
        <dbReference type="Rhea" id="RHEA:13009"/>
        <dbReference type="ChEBI" id="CHEBI:15377"/>
        <dbReference type="ChEBI" id="CHEBI:15378"/>
        <dbReference type="ChEBI" id="CHEBI:15740"/>
        <dbReference type="ChEBI" id="CHEBI:57959"/>
        <dbReference type="ChEBI" id="CHEBI:58629"/>
        <dbReference type="EC" id="3.5.1.9"/>
    </reaction>
</comment>
<evidence type="ECO:0000256" key="2">
    <source>
        <dbReference type="ARBA" id="ARBA00002204"/>
    </source>
</evidence>
<comment type="cofactor">
    <cofactor evidence="1">
        <name>Zn(2+)</name>
        <dbReference type="ChEBI" id="CHEBI:29105"/>
    </cofactor>
</comment>
<dbReference type="EC" id="3.5.1.9" evidence="4"/>
<dbReference type="PANTHER" id="PTHR31118">
    <property type="entry name" value="CYCLASE-LIKE PROTEIN 2"/>
    <property type="match status" value="1"/>
</dbReference>
<dbReference type="PANTHER" id="PTHR31118:SF12">
    <property type="entry name" value="CYCLASE-LIKE PROTEIN 2"/>
    <property type="match status" value="1"/>
</dbReference>
<comment type="pathway">
    <text evidence="11">Amino-acid degradation; L-tryptophan degradation via kynurenine pathway; L-kynurenine from L-tryptophan: step 2/2.</text>
</comment>
<dbReference type="Gene3D" id="3.50.30.50">
    <property type="entry name" value="Putative cyclase"/>
    <property type="match status" value="1"/>
</dbReference>
<evidence type="ECO:0000256" key="10">
    <source>
        <dbReference type="ARBA" id="ARBA00048496"/>
    </source>
</evidence>
<evidence type="ECO:0000256" key="9">
    <source>
        <dbReference type="ARBA" id="ARBA00023079"/>
    </source>
</evidence>